<keyword evidence="3" id="KW-0378">Hydrolase</keyword>
<evidence type="ECO:0000313" key="3">
    <source>
        <dbReference type="EMBL" id="WZB86613.1"/>
    </source>
</evidence>
<keyword evidence="3" id="KW-0255">Endonuclease</keyword>
<feature type="domain" description="Putative restriction endonuclease" evidence="2">
    <location>
        <begin position="30"/>
        <end position="178"/>
    </location>
</feature>
<dbReference type="CDD" id="cd06260">
    <property type="entry name" value="DUF820-like"/>
    <property type="match status" value="1"/>
</dbReference>
<evidence type="ECO:0000256" key="1">
    <source>
        <dbReference type="SAM" id="MobiDB-lite"/>
    </source>
</evidence>
<keyword evidence="3" id="KW-0540">Nuclease</keyword>
<proteinExistence type="predicted"/>
<dbReference type="Proteomes" id="UP001483337">
    <property type="component" value="Chromosome"/>
</dbReference>
<dbReference type="InterPro" id="IPR011335">
    <property type="entry name" value="Restrct_endonuc-II-like"/>
</dbReference>
<organism evidence="3 4">
    <name type="scientific">Okeanomitos corallinicola TIOX110</name>
    <dbReference type="NCBI Taxonomy" id="3133117"/>
    <lineage>
        <taxon>Bacteria</taxon>
        <taxon>Bacillati</taxon>
        <taxon>Cyanobacteriota</taxon>
        <taxon>Cyanophyceae</taxon>
        <taxon>Nostocales</taxon>
        <taxon>Aphanizomenonaceae</taxon>
        <taxon>Okeanomitos</taxon>
    </lineage>
</organism>
<dbReference type="InterPro" id="IPR008538">
    <property type="entry name" value="Uma2"/>
</dbReference>
<dbReference type="PANTHER" id="PTHR33352:SF3">
    <property type="entry name" value="SLR1612 PROTEIN"/>
    <property type="match status" value="1"/>
</dbReference>
<evidence type="ECO:0000259" key="2">
    <source>
        <dbReference type="Pfam" id="PF05685"/>
    </source>
</evidence>
<sequence>MMITQELVSEENFFPEDLIFPPSDLYSDEPPVETELHLEQIMLLIKCLKWLWKDRTDFYAAGNLSIYYSPNQKKTEKFRGPDFFVVLGTEKKTRKSWVVWEEDGKYPHVIVEILSPTTAKTDRESKKELYQETFRTPEYFWFDPYTLEFAGFHLSDGKYQPIEPNEKGHLWSQQLCLYLGIYEGLLRYFTPSGNLVPTPEETAELEVKRAEREAQRAKREIERAERETKRAEEEAKRAEEEKQRAERLAAKLRELNINPDTI</sequence>
<protein>
    <submittedName>
        <fullName evidence="3">Uma2 family endonuclease</fullName>
    </submittedName>
</protein>
<dbReference type="GO" id="GO:0004519">
    <property type="term" value="F:endonuclease activity"/>
    <property type="evidence" value="ECO:0007669"/>
    <property type="project" value="UniProtKB-KW"/>
</dbReference>
<dbReference type="PANTHER" id="PTHR33352">
    <property type="entry name" value="SLR1095 PROTEIN"/>
    <property type="match status" value="1"/>
</dbReference>
<dbReference type="EMBL" id="CP150886">
    <property type="protein sequence ID" value="WZB86613.1"/>
    <property type="molecule type" value="Genomic_DNA"/>
</dbReference>
<dbReference type="Pfam" id="PF05685">
    <property type="entry name" value="Uma2"/>
    <property type="match status" value="1"/>
</dbReference>
<dbReference type="SUPFAM" id="SSF52980">
    <property type="entry name" value="Restriction endonuclease-like"/>
    <property type="match status" value="1"/>
</dbReference>
<name>A0ABZ2UML6_9CYAN</name>
<feature type="region of interest" description="Disordered" evidence="1">
    <location>
        <begin position="210"/>
        <end position="245"/>
    </location>
</feature>
<dbReference type="Gene3D" id="3.90.1570.10">
    <property type="entry name" value="tt1808, chain A"/>
    <property type="match status" value="1"/>
</dbReference>
<gene>
    <name evidence="3" type="ORF">WJM97_14545</name>
</gene>
<dbReference type="RefSeq" id="WP_353929527.1">
    <property type="nucleotide sequence ID" value="NZ_CP150886.1"/>
</dbReference>
<dbReference type="InterPro" id="IPR012296">
    <property type="entry name" value="Nuclease_put_TT1808"/>
</dbReference>
<keyword evidence="4" id="KW-1185">Reference proteome</keyword>
<accession>A0ABZ2UML6</accession>
<reference evidence="3 4" key="1">
    <citation type="submission" date="2024-04" db="EMBL/GenBank/DDBJ databases">
        <title>Okeanomitos corallinicola gen. &amp; sp. nov. (Nostocales, Cyanobacteria), a new toxic marine heterocyst-forming cyanobacterium from a coral reef.</title>
        <authorList>
            <person name="Li H."/>
            <person name="Li R."/>
            <person name="Kang J."/>
            <person name="Hii K.S."/>
            <person name="Mohamed H.F."/>
            <person name="Xu X."/>
            <person name="Luo Z."/>
        </authorList>
    </citation>
    <scope>NUCLEOTIDE SEQUENCE [LARGE SCALE GENOMIC DNA]</scope>
    <source>
        <strain evidence="3 4">TIOX110</strain>
    </source>
</reference>
<evidence type="ECO:0000313" key="4">
    <source>
        <dbReference type="Proteomes" id="UP001483337"/>
    </source>
</evidence>